<reference evidence="1 2" key="1">
    <citation type="journal article" date="2016" name="Nat. Commun.">
        <title>Thousands of microbial genomes shed light on interconnected biogeochemical processes in an aquifer system.</title>
        <authorList>
            <person name="Anantharaman K."/>
            <person name="Brown C.T."/>
            <person name="Hug L.A."/>
            <person name="Sharon I."/>
            <person name="Castelle C.J."/>
            <person name="Probst A.J."/>
            <person name="Thomas B.C."/>
            <person name="Singh A."/>
            <person name="Wilkins M.J."/>
            <person name="Karaoz U."/>
            <person name="Brodie E.L."/>
            <person name="Williams K.H."/>
            <person name="Hubbard S.S."/>
            <person name="Banfield J.F."/>
        </authorList>
    </citation>
    <scope>NUCLEOTIDE SEQUENCE [LARGE SCALE GENOMIC DNA]</scope>
</reference>
<dbReference type="EMBL" id="MHLU01000131">
    <property type="protein sequence ID" value="OGZ17525.1"/>
    <property type="molecule type" value="Genomic_DNA"/>
</dbReference>
<dbReference type="AlphaFoldDB" id="A0A1G2DV39"/>
<organism evidence="1 2">
    <name type="scientific">Candidatus Lloydbacteria bacterium RIFOXYC12_FULL_46_25</name>
    <dbReference type="NCBI Taxonomy" id="1798670"/>
    <lineage>
        <taxon>Bacteria</taxon>
        <taxon>Candidatus Lloydiibacteriota</taxon>
    </lineage>
</organism>
<evidence type="ECO:0000313" key="2">
    <source>
        <dbReference type="Proteomes" id="UP000178106"/>
    </source>
</evidence>
<proteinExistence type="predicted"/>
<evidence type="ECO:0000313" key="1">
    <source>
        <dbReference type="EMBL" id="OGZ17525.1"/>
    </source>
</evidence>
<name>A0A1G2DV39_9BACT</name>
<comment type="caution">
    <text evidence="1">The sequence shown here is derived from an EMBL/GenBank/DDBJ whole genome shotgun (WGS) entry which is preliminary data.</text>
</comment>
<gene>
    <name evidence="1" type="ORF">A2494_01495</name>
</gene>
<dbReference type="Proteomes" id="UP000178106">
    <property type="component" value="Unassembled WGS sequence"/>
</dbReference>
<accession>A0A1G2DV39</accession>
<protein>
    <submittedName>
        <fullName evidence="1">Uncharacterized protein</fullName>
    </submittedName>
</protein>
<sequence>MPASVDRSCIDSALRLEGLHSIQRLLYSIGAFQVTKAEHGGGEAKFYTLFRIPLDTIRTICDYAAIEYSSDQLGISFNYPTGYVLFERKGDAVGAMESYFIGLTPHQSSTSELPPSTQVDLEPSPGILFGFYREADRVDSFDEWVREQMIYRASPDNIQDPILHPITVGGVPAVRYLDASGLYQRDTVLLKHGTWMVQVSADDAAYFKADLDSILSSITFH</sequence>